<dbReference type="AlphaFoldDB" id="A0A6M1T7R2"/>
<evidence type="ECO:0000313" key="1">
    <source>
        <dbReference type="EMBL" id="NGP89445.1"/>
    </source>
</evidence>
<organism evidence="1 2">
    <name type="scientific">Fodinibius halophilus</name>
    <dbReference type="NCBI Taxonomy" id="1736908"/>
    <lineage>
        <taxon>Bacteria</taxon>
        <taxon>Pseudomonadati</taxon>
        <taxon>Balneolota</taxon>
        <taxon>Balneolia</taxon>
        <taxon>Balneolales</taxon>
        <taxon>Balneolaceae</taxon>
        <taxon>Fodinibius</taxon>
    </lineage>
</organism>
<protein>
    <submittedName>
        <fullName evidence="1">Uncharacterized protein</fullName>
    </submittedName>
</protein>
<dbReference type="EMBL" id="JAALLS010000020">
    <property type="protein sequence ID" value="NGP89445.1"/>
    <property type="molecule type" value="Genomic_DNA"/>
</dbReference>
<evidence type="ECO:0000313" key="2">
    <source>
        <dbReference type="Proteomes" id="UP000479132"/>
    </source>
</evidence>
<dbReference type="Proteomes" id="UP000479132">
    <property type="component" value="Unassembled WGS sequence"/>
</dbReference>
<comment type="caution">
    <text evidence="1">The sequence shown here is derived from an EMBL/GenBank/DDBJ whole genome shotgun (WGS) entry which is preliminary data.</text>
</comment>
<accession>A0A6M1T7R2</accession>
<dbReference type="RefSeq" id="WP_165270204.1">
    <property type="nucleotide sequence ID" value="NZ_JAALLS010000020.1"/>
</dbReference>
<proteinExistence type="predicted"/>
<name>A0A6M1T7R2_9BACT</name>
<gene>
    <name evidence="1" type="ORF">G3569_13890</name>
</gene>
<reference evidence="1 2" key="1">
    <citation type="submission" date="2020-02" db="EMBL/GenBank/DDBJ databases">
        <title>Aliifodinibius halophilus 2W32, complete genome.</title>
        <authorList>
            <person name="Li Y."/>
            <person name="Wu S."/>
        </authorList>
    </citation>
    <scope>NUCLEOTIDE SEQUENCE [LARGE SCALE GENOMIC DNA]</scope>
    <source>
        <strain evidence="1 2">2W32</strain>
    </source>
</reference>
<sequence>MMLRAPVPYGFAALGELIPRDDFIGRSSHYDSAFAKPANEAILSLLYALYSPDANTSRPTKDSANPSDVIFFLLLGVVHNREYVMPTLKHGLHRLAKWSPVVHQPPKKQTTDGSSFNI</sequence>
<keyword evidence="2" id="KW-1185">Reference proteome</keyword>